<organism evidence="1 2">
    <name type="scientific">Nonomuraea insulae</name>
    <dbReference type="NCBI Taxonomy" id="1616787"/>
    <lineage>
        <taxon>Bacteria</taxon>
        <taxon>Bacillati</taxon>
        <taxon>Actinomycetota</taxon>
        <taxon>Actinomycetes</taxon>
        <taxon>Streptosporangiales</taxon>
        <taxon>Streptosporangiaceae</taxon>
        <taxon>Nonomuraea</taxon>
    </lineage>
</organism>
<dbReference type="Proteomes" id="UP001596058">
    <property type="component" value="Unassembled WGS sequence"/>
</dbReference>
<gene>
    <name evidence="1" type="ORF">ACFPZ3_40950</name>
</gene>
<sequence length="52" mass="5716">MPAVLAGVSHRKVAEHFAFAGDHVNLSVLEQLPAYTEWLNATSKALRNHGFL</sequence>
<dbReference type="RefSeq" id="WP_379519746.1">
    <property type="nucleotide sequence ID" value="NZ_JBHSPA010000052.1"/>
</dbReference>
<proteinExistence type="predicted"/>
<evidence type="ECO:0000313" key="1">
    <source>
        <dbReference type="EMBL" id="MFC5830262.1"/>
    </source>
</evidence>
<protein>
    <submittedName>
        <fullName evidence="1">Uncharacterized protein</fullName>
    </submittedName>
</protein>
<accession>A0ABW1CYL4</accession>
<comment type="caution">
    <text evidence="1">The sequence shown here is derived from an EMBL/GenBank/DDBJ whole genome shotgun (WGS) entry which is preliminary data.</text>
</comment>
<keyword evidence="2" id="KW-1185">Reference proteome</keyword>
<reference evidence="2" key="1">
    <citation type="journal article" date="2019" name="Int. J. Syst. Evol. Microbiol.">
        <title>The Global Catalogue of Microorganisms (GCM) 10K type strain sequencing project: providing services to taxonomists for standard genome sequencing and annotation.</title>
        <authorList>
            <consortium name="The Broad Institute Genomics Platform"/>
            <consortium name="The Broad Institute Genome Sequencing Center for Infectious Disease"/>
            <person name="Wu L."/>
            <person name="Ma J."/>
        </authorList>
    </citation>
    <scope>NUCLEOTIDE SEQUENCE [LARGE SCALE GENOMIC DNA]</scope>
    <source>
        <strain evidence="2">CCUG 53903</strain>
    </source>
</reference>
<dbReference type="EMBL" id="JBHSPA010000052">
    <property type="protein sequence ID" value="MFC5830262.1"/>
    <property type="molecule type" value="Genomic_DNA"/>
</dbReference>
<name>A0ABW1CYL4_9ACTN</name>
<evidence type="ECO:0000313" key="2">
    <source>
        <dbReference type="Proteomes" id="UP001596058"/>
    </source>
</evidence>